<protein>
    <recommendedName>
        <fullName evidence="3">EF-hand domain-containing protein</fullName>
    </recommendedName>
</protein>
<dbReference type="InterPro" id="IPR002048">
    <property type="entry name" value="EF_hand_dom"/>
</dbReference>
<dbReference type="GO" id="GO:0005509">
    <property type="term" value="F:calcium ion binding"/>
    <property type="evidence" value="ECO:0007669"/>
    <property type="project" value="InterPro"/>
</dbReference>
<dbReference type="eggNOG" id="ENOG502SCSX">
    <property type="taxonomic scope" value="Eukaryota"/>
</dbReference>
<keyword evidence="5" id="KW-1185">Reference proteome</keyword>
<feature type="region of interest" description="Disordered" evidence="2">
    <location>
        <begin position="351"/>
        <end position="370"/>
    </location>
</feature>
<reference evidence="4 5" key="1">
    <citation type="journal article" date="2010" name="Nature">
        <title>The Ectocarpus genome and the independent evolution of multicellularity in brown algae.</title>
        <authorList>
            <person name="Cock J.M."/>
            <person name="Sterck L."/>
            <person name="Rouze P."/>
            <person name="Scornet D."/>
            <person name="Allen A.E."/>
            <person name="Amoutzias G."/>
            <person name="Anthouard V."/>
            <person name="Artiguenave F."/>
            <person name="Aury J.M."/>
            <person name="Badger J.H."/>
            <person name="Beszteri B."/>
            <person name="Billiau K."/>
            <person name="Bonnet E."/>
            <person name="Bothwell J.H."/>
            <person name="Bowler C."/>
            <person name="Boyen C."/>
            <person name="Brownlee C."/>
            <person name="Carrano C.J."/>
            <person name="Charrier B."/>
            <person name="Cho G.Y."/>
            <person name="Coelho S.M."/>
            <person name="Collen J."/>
            <person name="Corre E."/>
            <person name="Da Silva C."/>
            <person name="Delage L."/>
            <person name="Delaroque N."/>
            <person name="Dittami S.M."/>
            <person name="Doulbeau S."/>
            <person name="Elias M."/>
            <person name="Farnham G."/>
            <person name="Gachon C.M."/>
            <person name="Gschloessl B."/>
            <person name="Heesch S."/>
            <person name="Jabbari K."/>
            <person name="Jubin C."/>
            <person name="Kawai H."/>
            <person name="Kimura K."/>
            <person name="Kloareg B."/>
            <person name="Kupper F.C."/>
            <person name="Lang D."/>
            <person name="Le Bail A."/>
            <person name="Leblanc C."/>
            <person name="Lerouge P."/>
            <person name="Lohr M."/>
            <person name="Lopez P.J."/>
            <person name="Martens C."/>
            <person name="Maumus F."/>
            <person name="Michel G."/>
            <person name="Miranda-Saavedra D."/>
            <person name="Morales J."/>
            <person name="Moreau H."/>
            <person name="Motomura T."/>
            <person name="Nagasato C."/>
            <person name="Napoli C.A."/>
            <person name="Nelson D.R."/>
            <person name="Nyvall-Collen P."/>
            <person name="Peters A.F."/>
            <person name="Pommier C."/>
            <person name="Potin P."/>
            <person name="Poulain J."/>
            <person name="Quesneville H."/>
            <person name="Read B."/>
            <person name="Rensing S.A."/>
            <person name="Ritter A."/>
            <person name="Rousvoal S."/>
            <person name="Samanta M."/>
            <person name="Samson G."/>
            <person name="Schroeder D.C."/>
            <person name="Segurens B."/>
            <person name="Strittmatter M."/>
            <person name="Tonon T."/>
            <person name="Tregear J.W."/>
            <person name="Valentin K."/>
            <person name="von Dassow P."/>
            <person name="Yamagishi T."/>
            <person name="Van de Peer Y."/>
            <person name="Wincker P."/>
        </authorList>
    </citation>
    <scope>NUCLEOTIDE SEQUENCE [LARGE SCALE GENOMIC DNA]</scope>
    <source>
        <strain evidence="5">Ec32 / CCAP1310/4</strain>
    </source>
</reference>
<feature type="compositionally biased region" description="Low complexity" evidence="2">
    <location>
        <begin position="40"/>
        <end position="50"/>
    </location>
</feature>
<sequence>MASLSDPKGTGMESPSAAVPRARQRRSSSSINNATATMRVSVSGVVNVNGKDSQEAEKNRRESAENARKQRRKSSLMQMGVASTVMRAVASTVLRDEAAAAVEAAGDVSPVEKLQVLLTKAKERGMSAERLFEHFAPGGEASVTPLMFESALRKLGQRAFDLDEMELEHLVTVFDTDGNGTVELDEFMTFCLSIPSLPWRAEKARRLNNAESKDELNVAARKIARRRSSLRAVPIGELVHQGSRFFWRSKETIDVALHLNADEGLMTISTRCPERGYNYPAIFVDVSKIPVHKTEAVARANAVGQFESMSKDERREATDKAMTALRVEYLQHRWRKSGGYNFHGWWGGGHPRQHHHGAVDDKARRNDAPG</sequence>
<dbReference type="InParanoid" id="D8LSJ9"/>
<organism evidence="4 5">
    <name type="scientific">Ectocarpus siliculosus</name>
    <name type="common">Brown alga</name>
    <name type="synonym">Conferva siliculosa</name>
    <dbReference type="NCBI Taxonomy" id="2880"/>
    <lineage>
        <taxon>Eukaryota</taxon>
        <taxon>Sar</taxon>
        <taxon>Stramenopiles</taxon>
        <taxon>Ochrophyta</taxon>
        <taxon>PX clade</taxon>
        <taxon>Phaeophyceae</taxon>
        <taxon>Ectocarpales</taxon>
        <taxon>Ectocarpaceae</taxon>
        <taxon>Ectocarpus</taxon>
    </lineage>
</organism>
<evidence type="ECO:0000259" key="3">
    <source>
        <dbReference type="PROSITE" id="PS50222"/>
    </source>
</evidence>
<dbReference type="InterPro" id="IPR011992">
    <property type="entry name" value="EF-hand-dom_pair"/>
</dbReference>
<feature type="domain" description="EF-hand" evidence="3">
    <location>
        <begin position="162"/>
        <end position="197"/>
    </location>
</feature>
<dbReference type="Gene3D" id="1.10.238.10">
    <property type="entry name" value="EF-hand"/>
    <property type="match status" value="1"/>
</dbReference>
<dbReference type="InterPro" id="IPR018247">
    <property type="entry name" value="EF_Hand_1_Ca_BS"/>
</dbReference>
<evidence type="ECO:0000256" key="1">
    <source>
        <dbReference type="ARBA" id="ARBA00022837"/>
    </source>
</evidence>
<accession>D8LSJ9</accession>
<feature type="compositionally biased region" description="Polar residues" evidence="2">
    <location>
        <begin position="27"/>
        <end position="38"/>
    </location>
</feature>
<dbReference type="Proteomes" id="UP000002630">
    <property type="component" value="Unassembled WGS sequence"/>
</dbReference>
<dbReference type="SUPFAM" id="SSF47473">
    <property type="entry name" value="EF-hand"/>
    <property type="match status" value="1"/>
</dbReference>
<evidence type="ECO:0000313" key="4">
    <source>
        <dbReference type="EMBL" id="CBN77836.1"/>
    </source>
</evidence>
<keyword evidence="1" id="KW-0106">Calcium</keyword>
<gene>
    <name evidence="4" type="ORF">Esi_0074_0053</name>
</gene>
<feature type="region of interest" description="Disordered" evidence="2">
    <location>
        <begin position="1"/>
        <end position="77"/>
    </location>
</feature>
<evidence type="ECO:0000256" key="2">
    <source>
        <dbReference type="SAM" id="MobiDB-lite"/>
    </source>
</evidence>
<dbReference type="PROSITE" id="PS50222">
    <property type="entry name" value="EF_HAND_2"/>
    <property type="match status" value="1"/>
</dbReference>
<proteinExistence type="predicted"/>
<feature type="compositionally biased region" description="Basic and acidic residues" evidence="2">
    <location>
        <begin position="357"/>
        <end position="370"/>
    </location>
</feature>
<dbReference type="EMBL" id="FN649760">
    <property type="protein sequence ID" value="CBN77836.1"/>
    <property type="molecule type" value="Genomic_DNA"/>
</dbReference>
<name>D8LSJ9_ECTSI</name>
<feature type="compositionally biased region" description="Basic and acidic residues" evidence="2">
    <location>
        <begin position="52"/>
        <end position="68"/>
    </location>
</feature>
<dbReference type="PROSITE" id="PS00018">
    <property type="entry name" value="EF_HAND_1"/>
    <property type="match status" value="1"/>
</dbReference>
<dbReference type="OrthoDB" id="26525at2759"/>
<dbReference type="AlphaFoldDB" id="D8LSJ9"/>
<evidence type="ECO:0000313" key="5">
    <source>
        <dbReference type="Proteomes" id="UP000002630"/>
    </source>
</evidence>